<comment type="caution">
    <text evidence="2">The sequence shown here is derived from an EMBL/GenBank/DDBJ whole genome shotgun (WGS) entry which is preliminary data.</text>
</comment>
<sequence length="66" mass="7275">MKPSATPQEQQVQQTSQPQEQLDRSAGTDQETVEIQQVCFMLAGGEYGIDIALVKEIIKPTMDPTP</sequence>
<evidence type="ECO:0000313" key="3">
    <source>
        <dbReference type="Proteomes" id="UP000649604"/>
    </source>
</evidence>
<accession>A0A9D5Q445</accession>
<organism evidence="2 3">
    <name type="scientific">candidate division KSB3 bacterium</name>
    <dbReference type="NCBI Taxonomy" id="2044937"/>
    <lineage>
        <taxon>Bacteria</taxon>
        <taxon>candidate division KSB3</taxon>
    </lineage>
</organism>
<feature type="region of interest" description="Disordered" evidence="1">
    <location>
        <begin position="1"/>
        <end position="30"/>
    </location>
</feature>
<name>A0A9D5Q445_9BACT</name>
<proteinExistence type="predicted"/>
<reference evidence="2" key="1">
    <citation type="submission" date="2019-11" db="EMBL/GenBank/DDBJ databases">
        <title>Microbial mats filling the niche in hypersaline microbial mats.</title>
        <authorList>
            <person name="Wong H.L."/>
            <person name="Macleod F.I."/>
            <person name="White R.A. III"/>
            <person name="Burns B.P."/>
        </authorList>
    </citation>
    <scope>NUCLEOTIDE SEQUENCE</scope>
    <source>
        <strain evidence="2">Rbin_158</strain>
    </source>
</reference>
<protein>
    <recommendedName>
        <fullName evidence="4">Chemotaxis protein CheW</fullName>
    </recommendedName>
</protein>
<dbReference type="Proteomes" id="UP000649604">
    <property type="component" value="Unassembled WGS sequence"/>
</dbReference>
<evidence type="ECO:0008006" key="4">
    <source>
        <dbReference type="Google" id="ProtNLM"/>
    </source>
</evidence>
<evidence type="ECO:0000256" key="1">
    <source>
        <dbReference type="SAM" id="MobiDB-lite"/>
    </source>
</evidence>
<dbReference type="EMBL" id="WJJP01000034">
    <property type="protein sequence ID" value="MBD3323175.1"/>
    <property type="molecule type" value="Genomic_DNA"/>
</dbReference>
<feature type="non-terminal residue" evidence="2">
    <location>
        <position position="66"/>
    </location>
</feature>
<evidence type="ECO:0000313" key="2">
    <source>
        <dbReference type="EMBL" id="MBD3323175.1"/>
    </source>
</evidence>
<gene>
    <name evidence="2" type="ORF">GF339_01240</name>
</gene>
<dbReference type="AlphaFoldDB" id="A0A9D5Q445"/>
<feature type="compositionally biased region" description="Low complexity" evidence="1">
    <location>
        <begin position="1"/>
        <end position="20"/>
    </location>
</feature>